<organism evidence="2 3">
    <name type="scientific">Bacillus zhangzhouensis</name>
    <dbReference type="NCBI Taxonomy" id="1178540"/>
    <lineage>
        <taxon>Bacteria</taxon>
        <taxon>Bacillati</taxon>
        <taxon>Bacillota</taxon>
        <taxon>Bacilli</taxon>
        <taxon>Bacillales</taxon>
        <taxon>Bacillaceae</taxon>
        <taxon>Bacillus</taxon>
    </lineage>
</organism>
<comment type="caution">
    <text evidence="2">The sequence shown here is derived from an EMBL/GenBank/DDBJ whole genome shotgun (WGS) entry which is preliminary data.</text>
</comment>
<protein>
    <submittedName>
        <fullName evidence="2">Thioredoxin</fullName>
    </submittedName>
</protein>
<evidence type="ECO:0000313" key="2">
    <source>
        <dbReference type="EMBL" id="KEP28193.1"/>
    </source>
</evidence>
<dbReference type="Gene3D" id="3.40.30.10">
    <property type="entry name" value="Glutaredoxin"/>
    <property type="match status" value="1"/>
</dbReference>
<sequence length="100" mass="11681">MKEIEEHEFKEIEDELFLLYLYTPFCGTCQLAKKMLTVVDAMQPDVPFYENNLNYSPGFAKAFEIESVPCFLLFKKGEIIQKGYAFHSVPYLHEMIETAK</sequence>
<dbReference type="InterPro" id="IPR013766">
    <property type="entry name" value="Thioredoxin_domain"/>
</dbReference>
<dbReference type="AlphaFoldDB" id="A0A081LG17"/>
<feature type="domain" description="Thioredoxin" evidence="1">
    <location>
        <begin position="6"/>
        <end position="82"/>
    </location>
</feature>
<dbReference type="OrthoDB" id="5784238at2"/>
<dbReference type="InterPro" id="IPR036249">
    <property type="entry name" value="Thioredoxin-like_sf"/>
</dbReference>
<dbReference type="eggNOG" id="COG0526">
    <property type="taxonomic scope" value="Bacteria"/>
</dbReference>
<dbReference type="SUPFAM" id="SSF52833">
    <property type="entry name" value="Thioredoxin-like"/>
    <property type="match status" value="1"/>
</dbReference>
<dbReference type="RefSeq" id="WP_034316957.1">
    <property type="nucleotide sequence ID" value="NZ_JBCMYH010000018.1"/>
</dbReference>
<proteinExistence type="predicted"/>
<dbReference type="EMBL" id="JOTP01000001">
    <property type="protein sequence ID" value="KEP28193.1"/>
    <property type="molecule type" value="Genomic_DNA"/>
</dbReference>
<evidence type="ECO:0000313" key="3">
    <source>
        <dbReference type="Proteomes" id="UP000028091"/>
    </source>
</evidence>
<gene>
    <name evidence="2" type="ORF">BA70_00970</name>
</gene>
<accession>A0A081LG17</accession>
<name>A0A081LG17_9BACI</name>
<evidence type="ECO:0000259" key="1">
    <source>
        <dbReference type="Pfam" id="PF00085"/>
    </source>
</evidence>
<keyword evidence="3" id="KW-1185">Reference proteome</keyword>
<dbReference type="Proteomes" id="UP000028091">
    <property type="component" value="Unassembled WGS sequence"/>
</dbReference>
<dbReference type="Pfam" id="PF00085">
    <property type="entry name" value="Thioredoxin"/>
    <property type="match status" value="1"/>
</dbReference>
<dbReference type="CDD" id="cd02947">
    <property type="entry name" value="TRX_family"/>
    <property type="match status" value="1"/>
</dbReference>
<reference evidence="2 3" key="1">
    <citation type="submission" date="2012-09" db="EMBL/GenBank/DDBJ databases">
        <title>Genome Sequence of Bacillus sp. DW5-4.</title>
        <authorList>
            <person name="Lai Q."/>
            <person name="Liu Y."/>
            <person name="Shao Z."/>
        </authorList>
    </citation>
    <scope>NUCLEOTIDE SEQUENCE [LARGE SCALE GENOMIC DNA]</scope>
    <source>
        <strain evidence="2 3">DW5-4</strain>
    </source>
</reference>